<evidence type="ECO:0000313" key="2">
    <source>
        <dbReference type="Proteomes" id="UP001054945"/>
    </source>
</evidence>
<reference evidence="1 2" key="1">
    <citation type="submission" date="2021-06" db="EMBL/GenBank/DDBJ databases">
        <title>Caerostris extrusa draft genome.</title>
        <authorList>
            <person name="Kono N."/>
            <person name="Arakawa K."/>
        </authorList>
    </citation>
    <scope>NUCLEOTIDE SEQUENCE [LARGE SCALE GENOMIC DNA]</scope>
</reference>
<gene>
    <name evidence="1" type="ORF">CEXT_527811</name>
</gene>
<comment type="caution">
    <text evidence="1">The sequence shown here is derived from an EMBL/GenBank/DDBJ whole genome shotgun (WGS) entry which is preliminary data.</text>
</comment>
<proteinExistence type="predicted"/>
<accession>A0AAV4XUL5</accession>
<sequence>MFINISGMTKGLEVAPSLLCLVDVQRTVMKTLHRLMAGHEFLLHEIALHLHQQDFKEDLFNIQEHVTSYRSSSAKQIVRISLDKKE</sequence>
<protein>
    <submittedName>
        <fullName evidence="1">Uncharacterized protein</fullName>
    </submittedName>
</protein>
<keyword evidence="2" id="KW-1185">Reference proteome</keyword>
<dbReference type="EMBL" id="BPLR01018197">
    <property type="protein sequence ID" value="GIY97666.1"/>
    <property type="molecule type" value="Genomic_DNA"/>
</dbReference>
<dbReference type="Proteomes" id="UP001054945">
    <property type="component" value="Unassembled WGS sequence"/>
</dbReference>
<dbReference type="AlphaFoldDB" id="A0AAV4XUL5"/>
<name>A0AAV4XUL5_CAEEX</name>
<organism evidence="1 2">
    <name type="scientific">Caerostris extrusa</name>
    <name type="common">Bark spider</name>
    <name type="synonym">Caerostris bankana</name>
    <dbReference type="NCBI Taxonomy" id="172846"/>
    <lineage>
        <taxon>Eukaryota</taxon>
        <taxon>Metazoa</taxon>
        <taxon>Ecdysozoa</taxon>
        <taxon>Arthropoda</taxon>
        <taxon>Chelicerata</taxon>
        <taxon>Arachnida</taxon>
        <taxon>Araneae</taxon>
        <taxon>Araneomorphae</taxon>
        <taxon>Entelegynae</taxon>
        <taxon>Araneoidea</taxon>
        <taxon>Araneidae</taxon>
        <taxon>Caerostris</taxon>
    </lineage>
</organism>
<evidence type="ECO:0000313" key="1">
    <source>
        <dbReference type="EMBL" id="GIY97666.1"/>
    </source>
</evidence>